<dbReference type="Proteomes" id="UP001159363">
    <property type="component" value="Chromosome 3"/>
</dbReference>
<reference evidence="1 2" key="1">
    <citation type="submission" date="2023-02" db="EMBL/GenBank/DDBJ databases">
        <title>LHISI_Scaffold_Assembly.</title>
        <authorList>
            <person name="Stuart O.P."/>
            <person name="Cleave R."/>
            <person name="Magrath M.J.L."/>
            <person name="Mikheyev A.S."/>
        </authorList>
    </citation>
    <scope>NUCLEOTIDE SEQUENCE [LARGE SCALE GENOMIC DNA]</scope>
    <source>
        <strain evidence="1">Daus_M_001</strain>
        <tissue evidence="1">Leg muscle</tissue>
    </source>
</reference>
<dbReference type="EMBL" id="JARBHB010000003">
    <property type="protein sequence ID" value="KAJ8888675.1"/>
    <property type="molecule type" value="Genomic_DNA"/>
</dbReference>
<organism evidence="1 2">
    <name type="scientific">Dryococelus australis</name>
    <dbReference type="NCBI Taxonomy" id="614101"/>
    <lineage>
        <taxon>Eukaryota</taxon>
        <taxon>Metazoa</taxon>
        <taxon>Ecdysozoa</taxon>
        <taxon>Arthropoda</taxon>
        <taxon>Hexapoda</taxon>
        <taxon>Insecta</taxon>
        <taxon>Pterygota</taxon>
        <taxon>Neoptera</taxon>
        <taxon>Polyneoptera</taxon>
        <taxon>Phasmatodea</taxon>
        <taxon>Verophasmatodea</taxon>
        <taxon>Anareolatae</taxon>
        <taxon>Phasmatidae</taxon>
        <taxon>Eurycanthinae</taxon>
        <taxon>Dryococelus</taxon>
    </lineage>
</organism>
<proteinExistence type="predicted"/>
<keyword evidence="2" id="KW-1185">Reference proteome</keyword>
<evidence type="ECO:0000313" key="1">
    <source>
        <dbReference type="EMBL" id="KAJ8888675.1"/>
    </source>
</evidence>
<name>A0ABQ9HWB7_9NEOP</name>
<accession>A0ABQ9HWB7</accession>
<protein>
    <submittedName>
        <fullName evidence="1">Uncharacterized protein</fullName>
    </submittedName>
</protein>
<evidence type="ECO:0000313" key="2">
    <source>
        <dbReference type="Proteomes" id="UP001159363"/>
    </source>
</evidence>
<comment type="caution">
    <text evidence="1">The sequence shown here is derived from an EMBL/GenBank/DDBJ whole genome shotgun (WGS) entry which is preliminary data.</text>
</comment>
<gene>
    <name evidence="1" type="ORF">PR048_008167</name>
</gene>
<sequence length="255" mass="29043">MQDLSLAMPHEHIWKITKYGHRKKLNFLPVFEKDIDVFDPSKKQSEEWVKVQNLAKAFPNVIANNEYDELNSEFVAYTLWDPSPELSIAMTHDPDTYWHNVSVCGIGGKPCFPVLCKLAKAMLILPYSNIGWKGYLATSTLLRWDTDHASLLFVDPLIVVGLRQLHMQTQFPYAPDVIRFLKLLDRVWFDRVQTGSLSALGVQWSDHGVHQGMDPLSQAMSYVPPSVRDQDAGMPLSIQMVVARCTNTQIHPPHM</sequence>